<protein>
    <submittedName>
        <fullName evidence="3">Alpha-keto ester reductase</fullName>
    </submittedName>
</protein>
<dbReference type="Pfam" id="PF00248">
    <property type="entry name" value="Aldo_ket_red"/>
    <property type="match status" value="1"/>
</dbReference>
<evidence type="ECO:0000313" key="4">
    <source>
        <dbReference type="Proteomes" id="UP001628179"/>
    </source>
</evidence>
<sequence length="315" mass="34755">MNSETSGFKPDASGTAPKQLEYIPNLKLSDGNEIPMLGYGLGTANFKTRNKDKFDENVVNNALTAIKAGYYHLDCAESYGNEAELGAAIAQCGVPRSKLFITTKTSCRAGESIETAFSRSLDKLGVDYVDLYLIHSPFFAKQLPEDLQQTWAEMEALKDSGRARSIGVSNFLREHLEAVLATARHPPAVNQIEYHPYLQHTGGLIEFHREKGIAVAAYSPLAAIVRAAPGPVDGVYERLAGKYGVGKGEVALRWCLDQGIVAITTSGSDERLKNYLAKVPRFKLTPKEVEEIAERGREKHYRAFWSGKFAPDDRR</sequence>
<dbReference type="GeneID" id="98173999"/>
<gene>
    <name evidence="3" type="ORF">MFIFM68171_03255</name>
</gene>
<feature type="domain" description="NADP-dependent oxidoreductase" evidence="2">
    <location>
        <begin position="40"/>
        <end position="294"/>
    </location>
</feature>
<dbReference type="EMBL" id="BAAFSV010000002">
    <property type="protein sequence ID" value="GAB1313045.1"/>
    <property type="molecule type" value="Genomic_DNA"/>
</dbReference>
<evidence type="ECO:0000256" key="1">
    <source>
        <dbReference type="ARBA" id="ARBA00023002"/>
    </source>
</evidence>
<reference evidence="3 4" key="1">
    <citation type="submission" date="2024-09" db="EMBL/GenBank/DDBJ databases">
        <title>Itraconazole resistance in Madurella fahalii resulting from another homologue of gene encoding cytochrome P450 14-alpha sterol demethylase (CYP51).</title>
        <authorList>
            <person name="Yoshioka I."/>
            <person name="Fahal A.H."/>
            <person name="Kaneko S."/>
            <person name="Yaguchi T."/>
        </authorList>
    </citation>
    <scope>NUCLEOTIDE SEQUENCE [LARGE SCALE GENOMIC DNA]</scope>
    <source>
        <strain evidence="3 4">IFM 68171</strain>
    </source>
</reference>
<evidence type="ECO:0000259" key="2">
    <source>
        <dbReference type="Pfam" id="PF00248"/>
    </source>
</evidence>
<dbReference type="InterPro" id="IPR036812">
    <property type="entry name" value="NAD(P)_OxRdtase_dom_sf"/>
</dbReference>
<comment type="caution">
    <text evidence="3">The sequence shown here is derived from an EMBL/GenBank/DDBJ whole genome shotgun (WGS) entry which is preliminary data.</text>
</comment>
<evidence type="ECO:0000313" key="3">
    <source>
        <dbReference type="EMBL" id="GAB1313045.1"/>
    </source>
</evidence>
<dbReference type="InterPro" id="IPR018170">
    <property type="entry name" value="Aldo/ket_reductase_CS"/>
</dbReference>
<dbReference type="Proteomes" id="UP001628179">
    <property type="component" value="Unassembled WGS sequence"/>
</dbReference>
<dbReference type="PIRSF" id="PIRSF000097">
    <property type="entry name" value="AKR"/>
    <property type="match status" value="1"/>
</dbReference>
<dbReference type="RefSeq" id="XP_070914777.1">
    <property type="nucleotide sequence ID" value="XM_071058676.1"/>
</dbReference>
<dbReference type="InterPro" id="IPR020471">
    <property type="entry name" value="AKR"/>
</dbReference>
<dbReference type="Gene3D" id="3.20.20.100">
    <property type="entry name" value="NADP-dependent oxidoreductase domain"/>
    <property type="match status" value="1"/>
</dbReference>
<dbReference type="InterPro" id="IPR044494">
    <property type="entry name" value="AKR3C2/3"/>
</dbReference>
<name>A0ABQ0G5N6_9PEZI</name>
<dbReference type="CDD" id="cd19120">
    <property type="entry name" value="AKR_AKR3C2-3"/>
    <property type="match status" value="1"/>
</dbReference>
<organism evidence="3 4">
    <name type="scientific">Madurella fahalii</name>
    <dbReference type="NCBI Taxonomy" id="1157608"/>
    <lineage>
        <taxon>Eukaryota</taxon>
        <taxon>Fungi</taxon>
        <taxon>Dikarya</taxon>
        <taxon>Ascomycota</taxon>
        <taxon>Pezizomycotina</taxon>
        <taxon>Sordariomycetes</taxon>
        <taxon>Sordariomycetidae</taxon>
        <taxon>Sordariales</taxon>
        <taxon>Sordariales incertae sedis</taxon>
        <taxon>Madurella</taxon>
    </lineage>
</organism>
<accession>A0ABQ0G5N6</accession>
<keyword evidence="1" id="KW-0560">Oxidoreductase</keyword>
<dbReference type="InterPro" id="IPR023210">
    <property type="entry name" value="NADP_OxRdtase_dom"/>
</dbReference>
<proteinExistence type="predicted"/>
<keyword evidence="4" id="KW-1185">Reference proteome</keyword>
<dbReference type="PANTHER" id="PTHR11732">
    <property type="entry name" value="ALDO/KETO REDUCTASE"/>
    <property type="match status" value="1"/>
</dbReference>
<dbReference type="SUPFAM" id="SSF51430">
    <property type="entry name" value="NAD(P)-linked oxidoreductase"/>
    <property type="match status" value="1"/>
</dbReference>
<dbReference type="PRINTS" id="PR00069">
    <property type="entry name" value="ALDKETRDTASE"/>
</dbReference>
<dbReference type="PROSITE" id="PS00062">
    <property type="entry name" value="ALDOKETO_REDUCTASE_2"/>
    <property type="match status" value="1"/>
</dbReference>